<dbReference type="InterPro" id="IPR015421">
    <property type="entry name" value="PyrdxlP-dep_Trfase_major"/>
</dbReference>
<accession>A0A926DLR1</accession>
<dbReference type="GO" id="GO:0006535">
    <property type="term" value="P:cysteine biosynthetic process from serine"/>
    <property type="evidence" value="ECO:0007669"/>
    <property type="project" value="TreeGrafter"/>
</dbReference>
<dbReference type="PROSITE" id="PS00868">
    <property type="entry name" value="CYS_MET_METAB_PP"/>
    <property type="match status" value="1"/>
</dbReference>
<dbReference type="CDD" id="cd00614">
    <property type="entry name" value="CGS_like"/>
    <property type="match status" value="1"/>
</dbReference>
<comment type="caution">
    <text evidence="7">The sequence shown here is derived from an EMBL/GenBank/DDBJ whole genome shotgun (WGS) entry which is preliminary data.</text>
</comment>
<evidence type="ECO:0000256" key="5">
    <source>
        <dbReference type="PIRSR" id="PIRSR001434-2"/>
    </source>
</evidence>
<dbReference type="EMBL" id="JACRSU010000001">
    <property type="protein sequence ID" value="MBC8540057.1"/>
    <property type="molecule type" value="Genomic_DNA"/>
</dbReference>
<dbReference type="RefSeq" id="WP_249311192.1">
    <property type="nucleotide sequence ID" value="NZ_JACRSU010000001.1"/>
</dbReference>
<dbReference type="Gene3D" id="3.90.1150.10">
    <property type="entry name" value="Aspartate Aminotransferase, domain 1"/>
    <property type="match status" value="1"/>
</dbReference>
<protein>
    <submittedName>
        <fullName evidence="7">O-acetylhomoserine aminocarboxypropyltransferase/cysteine synthase</fullName>
    </submittedName>
</protein>
<dbReference type="GO" id="GO:0003961">
    <property type="term" value="F:O-acetylhomoserine aminocarboxypropyltransferase activity"/>
    <property type="evidence" value="ECO:0007669"/>
    <property type="project" value="TreeGrafter"/>
</dbReference>
<dbReference type="PANTHER" id="PTHR43797:SF2">
    <property type="entry name" value="HOMOCYSTEINE_CYSTEINE SYNTHASE"/>
    <property type="match status" value="1"/>
</dbReference>
<comment type="cofactor">
    <cofactor evidence="1 6">
        <name>pyridoxal 5'-phosphate</name>
        <dbReference type="ChEBI" id="CHEBI:597326"/>
    </cofactor>
</comment>
<dbReference type="Proteomes" id="UP000611762">
    <property type="component" value="Unassembled WGS sequence"/>
</dbReference>
<dbReference type="SUPFAM" id="SSF53383">
    <property type="entry name" value="PLP-dependent transferases"/>
    <property type="match status" value="1"/>
</dbReference>
<feature type="modified residue" description="N6-(pyridoxal phosphate)lysine" evidence="5">
    <location>
        <position position="211"/>
    </location>
</feature>
<dbReference type="GO" id="GO:0005737">
    <property type="term" value="C:cytoplasm"/>
    <property type="evidence" value="ECO:0007669"/>
    <property type="project" value="TreeGrafter"/>
</dbReference>
<dbReference type="InterPro" id="IPR000277">
    <property type="entry name" value="Cys/Met-Metab_PyrdxlP-dep_enz"/>
</dbReference>
<reference evidence="7" key="1">
    <citation type="submission" date="2020-08" db="EMBL/GenBank/DDBJ databases">
        <title>Genome public.</title>
        <authorList>
            <person name="Liu C."/>
            <person name="Sun Q."/>
        </authorList>
    </citation>
    <scope>NUCLEOTIDE SEQUENCE</scope>
    <source>
        <strain evidence="7">H8</strain>
    </source>
</reference>
<comment type="similarity">
    <text evidence="2 6">Belongs to the trans-sulfuration enzymes family.</text>
</comment>
<dbReference type="FunFam" id="3.40.640.10:FF:000035">
    <property type="entry name" value="O-succinylhomoserine sulfhydrylase"/>
    <property type="match status" value="1"/>
</dbReference>
<sequence length="428" mass="46262">MTEKKQYKFETIQVHAGQEEPDSATGARAVPIYATTSYVFENSAQAAGRFALSEGGNIYTRLMNPTTDVFEKRIAALEGGAAALATASGSAAIAYAVQNIAACGDHIVSSKSVYGGTYNLFANTLPEFGITTTFVDGSKPENFEKAIQKNTKAVYLESLGNPNSDIIDLEAVASLAHRNGIPVIVDNTFATPFLFRPIEHGADVVVHSATKFIGGHGSVMGGAIIDGGTFCWDNGKFPGLSRPNPSYHGIVYTEACGNLAYIMKIRTTLMRDTGACISPFHSFALLQGLETLSLRVERHVENALKVVQFLKKHPKVKRVHHPSLSAGREKELYNRYYPNGGGSIFTFELDGSEEQAKKFTESLTLFSLLANVADVKSLVIHPASTTHSQLSEEELLAAGITPQTVRLSIGTEHIDDLIDDLKQGFDKI</sequence>
<keyword evidence="4 5" id="KW-0663">Pyridoxal phosphate</keyword>
<evidence type="ECO:0000256" key="6">
    <source>
        <dbReference type="RuleBase" id="RU362118"/>
    </source>
</evidence>
<organism evidence="7 8">
    <name type="scientific">Congzhengia minquanensis</name>
    <dbReference type="NCBI Taxonomy" id="2763657"/>
    <lineage>
        <taxon>Bacteria</taxon>
        <taxon>Bacillati</taxon>
        <taxon>Bacillota</taxon>
        <taxon>Clostridia</taxon>
        <taxon>Eubacteriales</taxon>
        <taxon>Oscillospiraceae</taxon>
        <taxon>Congzhengia</taxon>
    </lineage>
</organism>
<evidence type="ECO:0000256" key="2">
    <source>
        <dbReference type="ARBA" id="ARBA00009077"/>
    </source>
</evidence>
<evidence type="ECO:0000256" key="1">
    <source>
        <dbReference type="ARBA" id="ARBA00001933"/>
    </source>
</evidence>
<dbReference type="GO" id="GO:0030170">
    <property type="term" value="F:pyridoxal phosphate binding"/>
    <property type="evidence" value="ECO:0007669"/>
    <property type="project" value="InterPro"/>
</dbReference>
<dbReference type="Pfam" id="PF01053">
    <property type="entry name" value="Cys_Met_Meta_PP"/>
    <property type="match status" value="1"/>
</dbReference>
<dbReference type="PIRSF" id="PIRSF001434">
    <property type="entry name" value="CGS"/>
    <property type="match status" value="1"/>
</dbReference>
<gene>
    <name evidence="7" type="ORF">H8698_03580</name>
</gene>
<proteinExistence type="inferred from homology"/>
<evidence type="ECO:0000256" key="3">
    <source>
        <dbReference type="ARBA" id="ARBA00022679"/>
    </source>
</evidence>
<dbReference type="NCBIfam" id="TIGR01326">
    <property type="entry name" value="OAH_OAS_sulfhy"/>
    <property type="match status" value="1"/>
</dbReference>
<dbReference type="GO" id="GO:0019346">
    <property type="term" value="P:transsulfuration"/>
    <property type="evidence" value="ECO:0007669"/>
    <property type="project" value="InterPro"/>
</dbReference>
<dbReference type="InterPro" id="IPR006235">
    <property type="entry name" value="OAc-hSer/O-AcSer_sulfhydrylase"/>
</dbReference>
<evidence type="ECO:0000313" key="8">
    <source>
        <dbReference type="Proteomes" id="UP000611762"/>
    </source>
</evidence>
<dbReference type="GO" id="GO:0071269">
    <property type="term" value="P:L-homocysteine biosynthetic process"/>
    <property type="evidence" value="ECO:0007669"/>
    <property type="project" value="TreeGrafter"/>
</dbReference>
<dbReference type="InterPro" id="IPR015424">
    <property type="entry name" value="PyrdxlP-dep_Trfase"/>
</dbReference>
<dbReference type="Gene3D" id="3.40.640.10">
    <property type="entry name" value="Type I PLP-dependent aspartate aminotransferase-like (Major domain)"/>
    <property type="match status" value="1"/>
</dbReference>
<name>A0A926DLR1_9FIRM</name>
<dbReference type="AlphaFoldDB" id="A0A926DLR1"/>
<evidence type="ECO:0000256" key="4">
    <source>
        <dbReference type="ARBA" id="ARBA00022898"/>
    </source>
</evidence>
<dbReference type="InterPro" id="IPR054542">
    <property type="entry name" value="Cys_met_metab_PP"/>
</dbReference>
<dbReference type="PANTHER" id="PTHR43797">
    <property type="entry name" value="HOMOCYSTEINE/CYSTEINE SYNTHASE"/>
    <property type="match status" value="1"/>
</dbReference>
<dbReference type="GO" id="GO:0004124">
    <property type="term" value="F:cysteine synthase activity"/>
    <property type="evidence" value="ECO:0007669"/>
    <property type="project" value="TreeGrafter"/>
</dbReference>
<keyword evidence="8" id="KW-1185">Reference proteome</keyword>
<dbReference type="InterPro" id="IPR015422">
    <property type="entry name" value="PyrdxlP-dep_Trfase_small"/>
</dbReference>
<keyword evidence="3" id="KW-0808">Transferase</keyword>
<evidence type="ECO:0000313" key="7">
    <source>
        <dbReference type="EMBL" id="MBC8540057.1"/>
    </source>
</evidence>